<proteinExistence type="predicted"/>
<gene>
    <name evidence="1" type="ORF">SPSYN_02532</name>
</gene>
<sequence length="168" mass="18712">MFSKESLLKSATTCGLLEEENPHFIPETLGVLKNLADAASETIYEHPDDNGLSIQVIQNAFHYVFAKSVEIYFLWQAADGKDVTLLFSEADLLNGRTGASVPPNAADFMNTAMGMCTGMFNAFQEWLKTNQDLFQGGFLDLYDELNEALNWSARIGLSYAMTHFHGDR</sequence>
<dbReference type="RefSeq" id="WP_161822788.1">
    <property type="nucleotide sequence ID" value="NZ_LSRS01000005.1"/>
</dbReference>
<evidence type="ECO:0000313" key="2">
    <source>
        <dbReference type="Proteomes" id="UP000798488"/>
    </source>
</evidence>
<dbReference type="AlphaFoldDB" id="A0A9D3AXS2"/>
<accession>A0A9D3AXS2</accession>
<dbReference type="EMBL" id="LSRS01000005">
    <property type="protein sequence ID" value="KAF1084746.1"/>
    <property type="molecule type" value="Genomic_DNA"/>
</dbReference>
<comment type="caution">
    <text evidence="1">The sequence shown here is derived from an EMBL/GenBank/DDBJ whole genome shotgun (WGS) entry which is preliminary data.</text>
</comment>
<dbReference type="Proteomes" id="UP000798488">
    <property type="component" value="Unassembled WGS sequence"/>
</dbReference>
<organism evidence="1 2">
    <name type="scientific">Sporotomaculum syntrophicum</name>
    <dbReference type="NCBI Taxonomy" id="182264"/>
    <lineage>
        <taxon>Bacteria</taxon>
        <taxon>Bacillati</taxon>
        <taxon>Bacillota</taxon>
        <taxon>Clostridia</taxon>
        <taxon>Eubacteriales</taxon>
        <taxon>Desulfallaceae</taxon>
        <taxon>Sporotomaculum</taxon>
    </lineage>
</organism>
<evidence type="ECO:0000313" key="1">
    <source>
        <dbReference type="EMBL" id="KAF1084746.1"/>
    </source>
</evidence>
<reference evidence="1" key="1">
    <citation type="submission" date="2016-02" db="EMBL/GenBank/DDBJ databases">
        <title>Draft Genome Sequence of Sporotomaculum syntrophicum Strain FB, a Syntrophic Benzoate Degrader.</title>
        <authorList>
            <person name="Nobu M.K."/>
            <person name="Narihiro T."/>
            <person name="Qiu Y.-L."/>
            <person name="Ohashi A."/>
            <person name="Liu W.-T."/>
            <person name="Yuji S."/>
        </authorList>
    </citation>
    <scope>NUCLEOTIDE SEQUENCE</scope>
    <source>
        <strain evidence="1">FB</strain>
    </source>
</reference>
<protein>
    <submittedName>
        <fullName evidence="1">Uncharacterized protein</fullName>
    </submittedName>
</protein>
<name>A0A9D3AXS2_9FIRM</name>
<keyword evidence="2" id="KW-1185">Reference proteome</keyword>